<sequence length="397" mass="43804">MKILVLNAGSSSLKYQLFDMTDKSVIAKGNCEKIGLQTSFMKYKAHGKEVIFTEEIKNHSDAIELVLKTLQDSEVGVIMDIAEIGAIGHRVLHGGEIYKDSVLVDEEVLKNLEELIPLGPLHQPANIMGIKACRELTDAPNVAVFDTAFHANMPKEAYMYGLPYSAYTDWHIRKYGFHGTSHKYVSGRVASVMNKPIEDLKIITVHLGNGSSMAAVKDGHSIDTTMGMTPLDGLVMGTRSGNIDPSIIEFINKKTGWSIEEITNYLNKKSGMLGLNGKTSDMRENNDLIAAGDERAKLFLDILAYQIKKYIGSYAAAMGGVDAIAFTGGIGENQEDIREMCLEGLDFLGIEIDKDKNWKLPRDTEEELSLPSNKVKIYRIPTNEELAIALDTLKLAK</sequence>
<feature type="site" description="Transition state stabilizer" evidence="7">
    <location>
        <position position="178"/>
    </location>
</feature>
<feature type="site" description="Transition state stabilizer" evidence="7">
    <location>
        <position position="239"/>
    </location>
</feature>
<dbReference type="Gene3D" id="3.30.420.40">
    <property type="match status" value="2"/>
</dbReference>
<comment type="similarity">
    <text evidence="1 7 8">Belongs to the acetokinase family.</text>
</comment>
<evidence type="ECO:0000256" key="4">
    <source>
        <dbReference type="ARBA" id="ARBA00022741"/>
    </source>
</evidence>
<dbReference type="PANTHER" id="PTHR21060">
    <property type="entry name" value="ACETATE KINASE"/>
    <property type="match status" value="1"/>
</dbReference>
<dbReference type="CDD" id="cd24010">
    <property type="entry name" value="ASKHA_NBD_AcK_PK"/>
    <property type="match status" value="1"/>
</dbReference>
<dbReference type="PRINTS" id="PR00471">
    <property type="entry name" value="ACETATEKNASE"/>
</dbReference>
<dbReference type="PIRSF" id="PIRSF000722">
    <property type="entry name" value="Acetate_prop_kin"/>
    <property type="match status" value="1"/>
</dbReference>
<evidence type="ECO:0000256" key="5">
    <source>
        <dbReference type="ARBA" id="ARBA00022777"/>
    </source>
</evidence>
<keyword evidence="7" id="KW-0460">Magnesium</keyword>
<dbReference type="GO" id="GO:0000287">
    <property type="term" value="F:magnesium ion binding"/>
    <property type="evidence" value="ECO:0007669"/>
    <property type="project" value="UniProtKB-UniRule"/>
</dbReference>
<reference evidence="9" key="2">
    <citation type="journal article" date="2021" name="PeerJ">
        <title>Extensive microbial diversity within the chicken gut microbiome revealed by metagenomics and culture.</title>
        <authorList>
            <person name="Gilroy R."/>
            <person name="Ravi A."/>
            <person name="Getino M."/>
            <person name="Pursley I."/>
            <person name="Horton D.L."/>
            <person name="Alikhan N.F."/>
            <person name="Baker D."/>
            <person name="Gharbi K."/>
            <person name="Hall N."/>
            <person name="Watson M."/>
            <person name="Adriaenssens E.M."/>
            <person name="Foster-Nyarko E."/>
            <person name="Jarju S."/>
            <person name="Secka A."/>
            <person name="Antonio M."/>
            <person name="Oren A."/>
            <person name="Chaudhuri R.R."/>
            <person name="La Ragione R."/>
            <person name="Hildebrand F."/>
            <person name="Pallen M.J."/>
        </authorList>
    </citation>
    <scope>NUCLEOTIDE SEQUENCE</scope>
    <source>
        <strain evidence="9">CHK186-9395</strain>
    </source>
</reference>
<comment type="pathway">
    <text evidence="7">Metabolic intermediate biosynthesis; acetyl-CoA biosynthesis; acetyl-CoA from acetate: step 1/2.</text>
</comment>
<dbReference type="NCBIfam" id="TIGR00016">
    <property type="entry name" value="ackA"/>
    <property type="match status" value="1"/>
</dbReference>
<dbReference type="HAMAP" id="MF_00020">
    <property type="entry name" value="Acetate_kinase"/>
    <property type="match status" value="1"/>
</dbReference>
<evidence type="ECO:0000256" key="3">
    <source>
        <dbReference type="ARBA" id="ARBA00022679"/>
    </source>
</evidence>
<keyword evidence="5 7" id="KW-0418">Kinase</keyword>
<dbReference type="GO" id="GO:0006085">
    <property type="term" value="P:acetyl-CoA biosynthetic process"/>
    <property type="evidence" value="ECO:0007669"/>
    <property type="project" value="UniProtKB-UniRule"/>
</dbReference>
<gene>
    <name evidence="7" type="primary">ackA</name>
    <name evidence="9" type="ORF">IAA62_01375</name>
</gene>
<evidence type="ECO:0000313" key="9">
    <source>
        <dbReference type="EMBL" id="HIV01191.1"/>
    </source>
</evidence>
<keyword evidence="3 7" id="KW-0808">Transferase</keyword>
<dbReference type="InterPro" id="IPR023865">
    <property type="entry name" value="Aliphatic_acid_kinase_CS"/>
</dbReference>
<dbReference type="GO" id="GO:0006083">
    <property type="term" value="P:acetate metabolic process"/>
    <property type="evidence" value="ECO:0007669"/>
    <property type="project" value="TreeGrafter"/>
</dbReference>
<evidence type="ECO:0000256" key="7">
    <source>
        <dbReference type="HAMAP-Rule" id="MF_00020"/>
    </source>
</evidence>
<evidence type="ECO:0000256" key="6">
    <source>
        <dbReference type="ARBA" id="ARBA00022840"/>
    </source>
</evidence>
<keyword evidence="4 7" id="KW-0547">Nucleotide-binding</keyword>
<evidence type="ECO:0000256" key="2">
    <source>
        <dbReference type="ARBA" id="ARBA00022490"/>
    </source>
</evidence>
<feature type="binding site" evidence="7">
    <location>
        <position position="384"/>
    </location>
    <ligand>
        <name>Mg(2+)</name>
        <dbReference type="ChEBI" id="CHEBI:18420"/>
    </ligand>
</feature>
<dbReference type="GO" id="GO:0008776">
    <property type="term" value="F:acetate kinase activity"/>
    <property type="evidence" value="ECO:0007669"/>
    <property type="project" value="UniProtKB-UniRule"/>
</dbReference>
<protein>
    <recommendedName>
        <fullName evidence="7">Acetate kinase</fullName>
        <ecNumber evidence="7">2.7.2.1</ecNumber>
    </recommendedName>
    <alternativeName>
        <fullName evidence="7">Acetokinase</fullName>
    </alternativeName>
</protein>
<evidence type="ECO:0000256" key="1">
    <source>
        <dbReference type="ARBA" id="ARBA00008748"/>
    </source>
</evidence>
<feature type="binding site" evidence="7">
    <location>
        <begin position="329"/>
        <end position="333"/>
    </location>
    <ligand>
        <name>ATP</name>
        <dbReference type="ChEBI" id="CHEBI:30616"/>
    </ligand>
</feature>
<comment type="catalytic activity">
    <reaction evidence="7">
        <text>acetate + ATP = acetyl phosphate + ADP</text>
        <dbReference type="Rhea" id="RHEA:11352"/>
        <dbReference type="ChEBI" id="CHEBI:22191"/>
        <dbReference type="ChEBI" id="CHEBI:30089"/>
        <dbReference type="ChEBI" id="CHEBI:30616"/>
        <dbReference type="ChEBI" id="CHEBI:456216"/>
        <dbReference type="EC" id="2.7.2.1"/>
    </reaction>
</comment>
<reference evidence="9" key="1">
    <citation type="submission" date="2020-10" db="EMBL/GenBank/DDBJ databases">
        <authorList>
            <person name="Gilroy R."/>
        </authorList>
    </citation>
    <scope>NUCLEOTIDE SEQUENCE</scope>
    <source>
        <strain evidence="9">CHK186-9395</strain>
    </source>
</reference>
<feature type="active site" description="Proton donor/acceptor" evidence="7">
    <location>
        <position position="146"/>
    </location>
</feature>
<dbReference type="EMBL" id="DVOJ01000005">
    <property type="protein sequence ID" value="HIV01191.1"/>
    <property type="molecule type" value="Genomic_DNA"/>
</dbReference>
<dbReference type="PROSITE" id="PS01075">
    <property type="entry name" value="ACETATE_KINASE_1"/>
    <property type="match status" value="1"/>
</dbReference>
<keyword evidence="6 7" id="KW-0067">ATP-binding</keyword>
<dbReference type="GO" id="GO:0005524">
    <property type="term" value="F:ATP binding"/>
    <property type="evidence" value="ECO:0007669"/>
    <property type="project" value="UniProtKB-KW"/>
</dbReference>
<comment type="caution">
    <text evidence="9">The sequence shown here is derived from an EMBL/GenBank/DDBJ whole genome shotgun (WGS) entry which is preliminary data.</text>
</comment>
<evidence type="ECO:0000313" key="10">
    <source>
        <dbReference type="Proteomes" id="UP000886861"/>
    </source>
</evidence>
<dbReference type="EC" id="2.7.2.1" evidence="7"/>
<dbReference type="GO" id="GO:0005737">
    <property type="term" value="C:cytoplasm"/>
    <property type="evidence" value="ECO:0007669"/>
    <property type="project" value="UniProtKB-SubCell"/>
</dbReference>
<comment type="subunit">
    <text evidence="7">Homodimer.</text>
</comment>
<keyword evidence="7" id="KW-0479">Metal-binding</keyword>
<accession>A0A9D1NE23</accession>
<feature type="binding site" evidence="7">
    <location>
        <begin position="281"/>
        <end position="283"/>
    </location>
    <ligand>
        <name>ATP</name>
        <dbReference type="ChEBI" id="CHEBI:30616"/>
    </ligand>
</feature>
<dbReference type="InterPro" id="IPR000890">
    <property type="entry name" value="Aliphatic_acid_kin_short-chain"/>
</dbReference>
<feature type="binding site" evidence="7">
    <location>
        <position position="90"/>
    </location>
    <ligand>
        <name>substrate</name>
    </ligand>
</feature>
<feature type="binding site" evidence="7">
    <location>
        <begin position="206"/>
        <end position="210"/>
    </location>
    <ligand>
        <name>ATP</name>
        <dbReference type="ChEBI" id="CHEBI:30616"/>
    </ligand>
</feature>
<comment type="cofactor">
    <cofactor evidence="7">
        <name>Mg(2+)</name>
        <dbReference type="ChEBI" id="CHEBI:18420"/>
    </cofactor>
    <cofactor evidence="7">
        <name>Mn(2+)</name>
        <dbReference type="ChEBI" id="CHEBI:29035"/>
    </cofactor>
    <text evidence="7">Mg(2+). Can also accept Mn(2+).</text>
</comment>
<keyword evidence="2 7" id="KW-0963">Cytoplasm</keyword>
<feature type="binding site" evidence="7">
    <location>
        <position position="7"/>
    </location>
    <ligand>
        <name>Mg(2+)</name>
        <dbReference type="ChEBI" id="CHEBI:18420"/>
    </ligand>
</feature>
<organism evidence="9 10">
    <name type="scientific">Candidatus Caccopulliclostridium gallistercoris</name>
    <dbReference type="NCBI Taxonomy" id="2840719"/>
    <lineage>
        <taxon>Bacteria</taxon>
        <taxon>Bacillati</taxon>
        <taxon>Bacillota</taxon>
        <taxon>Clostridia</taxon>
        <taxon>Candidatus Caccopulliclostridium</taxon>
    </lineage>
</organism>
<name>A0A9D1NE23_9FIRM</name>
<dbReference type="PANTHER" id="PTHR21060:SF15">
    <property type="entry name" value="ACETATE KINASE-RELATED"/>
    <property type="match status" value="1"/>
</dbReference>
<evidence type="ECO:0000256" key="8">
    <source>
        <dbReference type="RuleBase" id="RU003835"/>
    </source>
</evidence>
<dbReference type="InterPro" id="IPR004372">
    <property type="entry name" value="Ac/propionate_kinase"/>
</dbReference>
<dbReference type="AlphaFoldDB" id="A0A9D1NE23"/>
<dbReference type="SUPFAM" id="SSF53067">
    <property type="entry name" value="Actin-like ATPase domain"/>
    <property type="match status" value="2"/>
</dbReference>
<dbReference type="InterPro" id="IPR043129">
    <property type="entry name" value="ATPase_NBD"/>
</dbReference>
<comment type="subcellular location">
    <subcellularLocation>
        <location evidence="7">Cytoplasm</location>
    </subcellularLocation>
</comment>
<proteinExistence type="inferred from homology"/>
<dbReference type="Pfam" id="PF00871">
    <property type="entry name" value="Acetate_kinase"/>
    <property type="match status" value="1"/>
</dbReference>
<comment type="function">
    <text evidence="7">Catalyzes the formation of acetyl phosphate from acetate and ATP. Can also catalyze the reverse reaction.</text>
</comment>
<feature type="binding site" evidence="7">
    <location>
        <position position="14"/>
    </location>
    <ligand>
        <name>ATP</name>
        <dbReference type="ChEBI" id="CHEBI:30616"/>
    </ligand>
</feature>
<dbReference type="Proteomes" id="UP000886861">
    <property type="component" value="Unassembled WGS sequence"/>
</dbReference>
<dbReference type="PROSITE" id="PS01076">
    <property type="entry name" value="ACETATE_KINASE_2"/>
    <property type="match status" value="1"/>
</dbReference>